<dbReference type="AlphaFoldDB" id="A0AAJ1EZ91"/>
<evidence type="ECO:0000259" key="2">
    <source>
        <dbReference type="Pfam" id="PF13609"/>
    </source>
</evidence>
<dbReference type="Pfam" id="PF13609">
    <property type="entry name" value="Porin_4"/>
    <property type="match status" value="1"/>
</dbReference>
<dbReference type="GO" id="GO:0016020">
    <property type="term" value="C:membrane"/>
    <property type="evidence" value="ECO:0007669"/>
    <property type="project" value="InterPro"/>
</dbReference>
<evidence type="ECO:0000313" key="4">
    <source>
        <dbReference type="Proteomes" id="UP001297581"/>
    </source>
</evidence>
<reference evidence="3 4" key="1">
    <citation type="submission" date="2022-02" db="EMBL/GenBank/DDBJ databases">
        <title>The genome sequence of Shewanella sp. 3B26.</title>
        <authorList>
            <person name="Du J."/>
        </authorList>
    </citation>
    <scope>NUCLEOTIDE SEQUENCE [LARGE SCALE GENOMIC DNA]</scope>
    <source>
        <strain evidence="3 4">3B26</strain>
    </source>
</reference>
<accession>A0AAJ1EZ91</accession>
<dbReference type="Proteomes" id="UP001297581">
    <property type="component" value="Unassembled WGS sequence"/>
</dbReference>
<feature type="signal peptide" evidence="1">
    <location>
        <begin position="1"/>
        <end position="20"/>
    </location>
</feature>
<keyword evidence="1" id="KW-0732">Signal</keyword>
<comment type="caution">
    <text evidence="3">The sequence shown here is derived from an EMBL/GenBank/DDBJ whole genome shotgun (WGS) entry which is preliminary data.</text>
</comment>
<keyword evidence="4" id="KW-1185">Reference proteome</keyword>
<dbReference type="InterPro" id="IPR023614">
    <property type="entry name" value="Porin_dom_sf"/>
</dbReference>
<dbReference type="InterPro" id="IPR033900">
    <property type="entry name" value="Gram_neg_porin_domain"/>
</dbReference>
<dbReference type="GO" id="GO:0015288">
    <property type="term" value="F:porin activity"/>
    <property type="evidence" value="ECO:0007669"/>
    <property type="project" value="InterPro"/>
</dbReference>
<evidence type="ECO:0000256" key="1">
    <source>
        <dbReference type="SAM" id="SignalP"/>
    </source>
</evidence>
<sequence length="361" mass="40724">MKHKLAICLGALMLSGTASAEVNISGFASVVGGKVLEGSGVEEFGLEPTFLADYPLVGAYTEEISFEPDTLFGIQISADLMDGLSATAQIVSRGANDFSADFEWAYLSYELNEHWTVQAGKKRLPLYYYSDFFDVGYAYPWIRPPADNYTWQIFNYTGVSALYNYLIGDWTLTGQVYFGREDDEPNKLLSEFFFGDSTREIWKDIAGIVAQLNYEWLDIRLTHMQYTNERYIGGEQVEWDGQTERDGKFYGLSVNIDWNNLVVLSEMNRLTLQDSDLDTYLVTVGYRIKDFMPFVSYSDFDDGSEVHNTTSVGLRWDFHPSAAFKIQYDDVEDNGTGAGTPDSWRVAGDSKSISFGVDLVF</sequence>
<dbReference type="RefSeq" id="WP_240589622.1">
    <property type="nucleotide sequence ID" value="NZ_JAKUDL010000001.1"/>
</dbReference>
<dbReference type="EMBL" id="JAKUDL010000001">
    <property type="protein sequence ID" value="MCH4292998.1"/>
    <property type="molecule type" value="Genomic_DNA"/>
</dbReference>
<gene>
    <name evidence="3" type="ORF">MJ923_01605</name>
</gene>
<feature type="chain" id="PRO_5042586746" evidence="1">
    <location>
        <begin position="21"/>
        <end position="361"/>
    </location>
</feature>
<evidence type="ECO:0000313" key="3">
    <source>
        <dbReference type="EMBL" id="MCH4292998.1"/>
    </source>
</evidence>
<dbReference type="SUPFAM" id="SSF56935">
    <property type="entry name" value="Porins"/>
    <property type="match status" value="1"/>
</dbReference>
<proteinExistence type="predicted"/>
<feature type="domain" description="Porin" evidence="2">
    <location>
        <begin position="13"/>
        <end position="348"/>
    </location>
</feature>
<protein>
    <submittedName>
        <fullName evidence="3">OprO/OprP family phosphate-selective porin</fullName>
    </submittedName>
</protein>
<name>A0AAJ1EZ91_9GAMM</name>
<dbReference type="Gene3D" id="2.40.160.10">
    <property type="entry name" value="Porin"/>
    <property type="match status" value="1"/>
</dbReference>
<organism evidence="3 4">
    <name type="scientific">Shewanella zhuhaiensis</name>
    <dbReference type="NCBI Taxonomy" id="2919576"/>
    <lineage>
        <taxon>Bacteria</taxon>
        <taxon>Pseudomonadati</taxon>
        <taxon>Pseudomonadota</taxon>
        <taxon>Gammaproteobacteria</taxon>
        <taxon>Alteromonadales</taxon>
        <taxon>Shewanellaceae</taxon>
        <taxon>Shewanella</taxon>
    </lineage>
</organism>